<evidence type="ECO:0000256" key="6">
    <source>
        <dbReference type="PIRNR" id="PIRNR000454"/>
    </source>
</evidence>
<dbReference type="Pfam" id="PF18314">
    <property type="entry name" value="FAS_I_H"/>
    <property type="match status" value="1"/>
</dbReference>
<dbReference type="Gene3D" id="6.10.140.1410">
    <property type="match status" value="1"/>
</dbReference>
<evidence type="ECO:0000256" key="5">
    <source>
        <dbReference type="ARBA" id="ARBA00022679"/>
    </source>
</evidence>
<dbReference type="EMBL" id="JMSE01001133">
    <property type="protein sequence ID" value="KDN64427.1"/>
    <property type="molecule type" value="Genomic_DNA"/>
</dbReference>
<evidence type="ECO:0000256" key="8">
    <source>
        <dbReference type="PIRSR" id="PIRSR000454-4"/>
    </source>
</evidence>
<dbReference type="GO" id="GO:0004312">
    <property type="term" value="F:fatty acid synthase activity"/>
    <property type="evidence" value="ECO:0007669"/>
    <property type="project" value="InterPro"/>
</dbReference>
<evidence type="ECO:0000256" key="3">
    <source>
        <dbReference type="ARBA" id="ARBA00022450"/>
    </source>
</evidence>
<dbReference type="InterPro" id="IPR047224">
    <property type="entry name" value="FAS_alpha_su_C"/>
</dbReference>
<feature type="domain" description="Carrier" evidence="10">
    <location>
        <begin position="163"/>
        <end position="240"/>
    </location>
</feature>
<dbReference type="InterPro" id="IPR016035">
    <property type="entry name" value="Acyl_Trfase/lysoPLipase"/>
</dbReference>
<keyword evidence="13" id="KW-1185">Reference proteome</keyword>
<dbReference type="GO" id="GO:0044550">
    <property type="term" value="P:secondary metabolite biosynthetic process"/>
    <property type="evidence" value="ECO:0007669"/>
    <property type="project" value="UniProtKB-ARBA"/>
</dbReference>
<protein>
    <recommendedName>
        <fullName evidence="2">beta-ketoacyl-[acyl-carrier-protein] synthase I</fullName>
        <ecNumber evidence="2">2.3.1.41</ecNumber>
    </recommendedName>
</protein>
<dbReference type="PIRSF" id="PIRSF000454">
    <property type="entry name" value="FAS_yeast_alpha"/>
    <property type="match status" value="1"/>
</dbReference>
<dbReference type="GO" id="GO:0042759">
    <property type="term" value="P:long-chain fatty acid biosynthetic process"/>
    <property type="evidence" value="ECO:0007669"/>
    <property type="project" value="UniProtKB-UniRule"/>
</dbReference>
<feature type="active site" description="For beta-ketoacyl synthase activity" evidence="7">
    <location>
        <position position="1195"/>
    </location>
</feature>
<dbReference type="InterPro" id="IPR050830">
    <property type="entry name" value="Fungal_FAS"/>
</dbReference>
<sequence>MKAQVENKENSAMYSESERELAHILLVELLAHQFAYPVRWIETNDVILGEVEAERIVEVGPKDILTNMMKTAWKQRYVDSDDVKGLRRHIIGPEEDLPEIYYQPVLENEETLGEDNKNADIGSAERPPQKDQHELPQTPAVTDLDAGENRSATQASTLEDIPLPVSAIVIAIIATKLKKSPDQIETTKSINQLVNGRSTLSNEIIGDLHAEFANQLPDRAEEQQLLELFGKLRNSHKGTLGKKTSALVASFVSSKLPGSLSHSKIRDYLQHRWGLMPMRQDAVLLLALTKQPDSRLPSDATATKFLDDITEAYFEQEGLSAHHQRSSALDDQNVKVDAKALEVLDKKGNALLRDINEVLIRHLPTDKDIAKYRTGIECARDLDELDLWRNEHGDDYAEGIKPIFDIKKQRLYDSFWNWSSRDIMLLSSLAKEPSSQNAKLIEQLSTSIINRTCERSIAQIQYLYSKSQGEKTDLGRIMRFCLHAGISSKNREPKFIDDSVDLAPITTVDKDGNLKFSEIPRSAPFTAHTLSDTKLPYPISTYDNGTSTISERLSSTYAKDLDTARHDGLTFRGRTMLLTGAGRDSIGFGLLKFLLEGGARVTVTTSNYSPEVAQMYQAVYSRYGAKGSALRVVPFNQGSRKDVEELSKNLVDDWDLDFIIPFAAISENGRELEELDSKSEIAHRLMLTNLLRLIGTVARNKRSKGVINRPATVLLPLSPNHGIMGNDGLYAESKSGLEPLLSKWKSETWRDYLSIIGVVIGWTRGTGLMDDNDMVAQGVEEMGVRTFSKEQMAAFIATLMAGRINMACQSIPVVADLSGGMSKVVRLKERLTNIRRRLQAEADTRRAIRDEERREAILFGDRVESQIPKPLLPRANLRVQLPKLPDWDQELASLANNLEGMVDLSRVVVITGFSELGPFGSSRTRWEIETNGTLSLEGCIEMAWMMGLIKYSKNATKDGETWTGWVDSTTLAPVEECEIFPRYMGFILEHTGIRKIEPKVCDNNYDPERKMTVQEVELTQDLPPFEATPEMARHFELQHGAKASISNTESGVCTVQIKAGAKILLPQSSQFNRTVAGQIPTGWSAKRYGIDDEIIEQVDPVTLFALVCTVEALLSSGITDPYELYEHIHLSEVGICMGSSLGGLSSLRKMHRDRFLGKAVQGDILQETFINTTGAWINMLLMSSSGPIKTPVGACATSLESLDTGCDLIIAGKAKVCLVGGVEDFVEDVSYEFGNMNATCDTDKESAAGRSPAEMSRPMASSRSGFVESQGCGIQVLTSAKLALEMGLPIFGVVAYTSMAADKVGRSVPAPGRGILTNARESDQGRMYFAQSPLLDIAYRRRLLNMRLQQVNNNFQINLDLMEHEISYLKEMGTEGFDEDRYRRDCIALFEEDAEKEEANLRFNLGNQLWKDEKEISPIRGSLATWGLGIDDLDVASMHGTSTVQNDLNESSVLQNQMKFLGRQEGNLLPCVCQKWLTGHSKGAAGTWMLNGVLQMMDSGMIPGNRNADNIDPELRKHSLLHFPNITVKAGEIKACTVTSFGFGQKGSQAILVHPKFLLATIAKEAYGDYVQKRHKRWQKANSYFSHGLFHECLVKTKTLPPYHPSDEATALLDPTARFSKH</sequence>
<dbReference type="InterPro" id="IPR014031">
    <property type="entry name" value="Ketoacyl_synth_C"/>
</dbReference>
<dbReference type="InterPro" id="IPR041550">
    <property type="entry name" value="FASI_helical"/>
</dbReference>
<dbReference type="InterPro" id="IPR014030">
    <property type="entry name" value="Ketoacyl_synth_N"/>
</dbReference>
<feature type="region of interest" description="Disordered" evidence="9">
    <location>
        <begin position="112"/>
        <end position="157"/>
    </location>
</feature>
<keyword evidence="4" id="KW-0597">Phosphoprotein</keyword>
<keyword evidence="3 6" id="KW-0596">Phosphopantetheine</keyword>
<dbReference type="InterPro" id="IPR040899">
    <property type="entry name" value="Fas_alpha_ACP"/>
</dbReference>
<dbReference type="GO" id="GO:0008897">
    <property type="term" value="F:holo-[acyl-carrier-protein] synthase activity"/>
    <property type="evidence" value="ECO:0007669"/>
    <property type="project" value="InterPro"/>
</dbReference>
<dbReference type="Proteomes" id="UP000027238">
    <property type="component" value="Unassembled WGS sequence"/>
</dbReference>
<dbReference type="FunFam" id="3.90.25.70:FF:000001">
    <property type="entry name" value="Fatty acid synthase subunit alpha"/>
    <property type="match status" value="1"/>
</dbReference>
<dbReference type="EC" id="2.3.1.41" evidence="2"/>
<dbReference type="CDD" id="cd08950">
    <property type="entry name" value="KR_fFAS_SDR_c_like"/>
    <property type="match status" value="1"/>
</dbReference>
<dbReference type="InterPro" id="IPR036291">
    <property type="entry name" value="NAD(P)-bd_dom_sf"/>
</dbReference>
<proteinExistence type="inferred from homology"/>
<dbReference type="InterPro" id="IPR009081">
    <property type="entry name" value="PP-bd_ACP"/>
</dbReference>
<evidence type="ECO:0000256" key="2">
    <source>
        <dbReference type="ARBA" id="ARBA00013191"/>
    </source>
</evidence>
<dbReference type="OMA" id="KWLTGHS"/>
<evidence type="ECO:0000256" key="7">
    <source>
        <dbReference type="PIRSR" id="PIRSR000454-1"/>
    </source>
</evidence>
<evidence type="ECO:0000313" key="12">
    <source>
        <dbReference type="EMBL" id="KDN64427.1"/>
    </source>
</evidence>
<dbReference type="SUPFAM" id="SSF52151">
    <property type="entry name" value="FabD/lysophospholipase-like"/>
    <property type="match status" value="1"/>
</dbReference>
<dbReference type="PANTHER" id="PTHR10982:SF21">
    <property type="entry name" value="FATTY ACID SYNTHASE SUBUNIT BETA"/>
    <property type="match status" value="1"/>
</dbReference>
<accession>A0A066X638</accession>
<dbReference type="PANTHER" id="PTHR10982">
    <property type="entry name" value="MALONYL COA-ACYL CARRIER PROTEIN TRANSACYLASE"/>
    <property type="match status" value="1"/>
</dbReference>
<dbReference type="STRING" id="1173701.A0A066X638"/>
<dbReference type="Gene3D" id="3.40.50.720">
    <property type="entry name" value="NAD(P)-binding Rossmann-like Domain"/>
    <property type="match status" value="1"/>
</dbReference>
<organism evidence="12 13">
    <name type="scientific">Colletotrichum sublineola</name>
    <name type="common">Sorghum anthracnose fungus</name>
    <dbReference type="NCBI Taxonomy" id="1173701"/>
    <lineage>
        <taxon>Eukaryota</taxon>
        <taxon>Fungi</taxon>
        <taxon>Dikarya</taxon>
        <taxon>Ascomycota</taxon>
        <taxon>Pezizomycotina</taxon>
        <taxon>Sordariomycetes</taxon>
        <taxon>Hypocreomycetidae</taxon>
        <taxon>Glomerellales</taxon>
        <taxon>Glomerellaceae</taxon>
        <taxon>Colletotrichum</taxon>
        <taxon>Colletotrichum graminicola species complex</taxon>
    </lineage>
</organism>
<gene>
    <name evidence="12" type="ORF">CSUB01_10424</name>
</gene>
<dbReference type="SUPFAM" id="SSF51735">
    <property type="entry name" value="NAD(P)-binding Rossmann-fold domains"/>
    <property type="match status" value="1"/>
</dbReference>
<dbReference type="GO" id="GO:0004315">
    <property type="term" value="F:3-oxoacyl-[acyl-carrier-protein] synthase activity"/>
    <property type="evidence" value="ECO:0007669"/>
    <property type="project" value="UniProtKB-EC"/>
</dbReference>
<dbReference type="PROSITE" id="PS52004">
    <property type="entry name" value="KS3_2"/>
    <property type="match status" value="1"/>
</dbReference>
<dbReference type="InterPro" id="IPR018201">
    <property type="entry name" value="Ketoacyl_synth_AS"/>
</dbReference>
<feature type="modified residue" description="O-(pantetheine 4'-phosphoryl)serine" evidence="8">
    <location>
        <position position="198"/>
    </location>
</feature>
<name>A0A066X638_COLSU</name>
<dbReference type="eggNOG" id="ENOG502QQJX">
    <property type="taxonomic scope" value="Eukaryota"/>
</dbReference>
<evidence type="ECO:0000259" key="10">
    <source>
        <dbReference type="PROSITE" id="PS50075"/>
    </source>
</evidence>
<dbReference type="InterPro" id="IPR020841">
    <property type="entry name" value="PKS_Beta-ketoAc_synthase_dom"/>
</dbReference>
<dbReference type="GO" id="GO:0005835">
    <property type="term" value="C:fatty acid synthase complex"/>
    <property type="evidence" value="ECO:0007669"/>
    <property type="project" value="InterPro"/>
</dbReference>
<keyword evidence="5 6" id="KW-0808">Transferase</keyword>
<evidence type="ECO:0000256" key="4">
    <source>
        <dbReference type="ARBA" id="ARBA00022553"/>
    </source>
</evidence>
<dbReference type="Pfam" id="PF18325">
    <property type="entry name" value="Fas_alpha_ACP"/>
    <property type="match status" value="1"/>
</dbReference>
<dbReference type="OrthoDB" id="4251012at2759"/>
<comment type="caution">
    <text evidence="12">The sequence shown here is derived from an EMBL/GenBank/DDBJ whole genome shotgun (WGS) entry which is preliminary data.</text>
</comment>
<evidence type="ECO:0000256" key="9">
    <source>
        <dbReference type="SAM" id="MobiDB-lite"/>
    </source>
</evidence>
<dbReference type="Gene3D" id="3.40.47.10">
    <property type="match status" value="1"/>
</dbReference>
<evidence type="ECO:0000313" key="13">
    <source>
        <dbReference type="Proteomes" id="UP000027238"/>
    </source>
</evidence>
<dbReference type="CDD" id="cd00828">
    <property type="entry name" value="elong_cond_enzymes"/>
    <property type="match status" value="1"/>
</dbReference>
<dbReference type="GO" id="GO:0004316">
    <property type="term" value="F:3-oxoacyl-[acyl-carrier-protein] reductase (NADPH) activity"/>
    <property type="evidence" value="ECO:0007669"/>
    <property type="project" value="InterPro"/>
</dbReference>
<dbReference type="InterPro" id="IPR016039">
    <property type="entry name" value="Thiolase-like"/>
</dbReference>
<dbReference type="PROSITE" id="PS00606">
    <property type="entry name" value="KS3_1"/>
    <property type="match status" value="1"/>
</dbReference>
<comment type="similarity">
    <text evidence="1 6">Belongs to the thiolase-like superfamily. Fungal fatty acid synthetase subunit alpha family.</text>
</comment>
<dbReference type="InterPro" id="IPR026025">
    <property type="entry name" value="FAS_alpha_yeast"/>
</dbReference>
<dbReference type="Pfam" id="PF02801">
    <property type="entry name" value="Ketoacyl-synt_C"/>
    <property type="match status" value="1"/>
</dbReference>
<dbReference type="Gene3D" id="3.90.25.70">
    <property type="match status" value="1"/>
</dbReference>
<feature type="domain" description="Ketosynthase family 3 (KS3)" evidence="11">
    <location>
        <begin position="1010"/>
        <end position="1554"/>
    </location>
</feature>
<dbReference type="Pfam" id="PF00109">
    <property type="entry name" value="ketoacyl-synt"/>
    <property type="match status" value="1"/>
</dbReference>
<dbReference type="SUPFAM" id="SSF53901">
    <property type="entry name" value="Thiolase-like"/>
    <property type="match status" value="2"/>
</dbReference>
<dbReference type="Gene3D" id="3.30.70.2490">
    <property type="match status" value="1"/>
</dbReference>
<dbReference type="PROSITE" id="PS50075">
    <property type="entry name" value="CARRIER"/>
    <property type="match status" value="1"/>
</dbReference>
<reference evidence="13" key="1">
    <citation type="journal article" date="2014" name="Genome Announc.">
        <title>Draft genome sequence of Colletotrichum sublineola, a destructive pathogen of cultivated sorghum.</title>
        <authorList>
            <person name="Baroncelli R."/>
            <person name="Sanz-Martin J.M."/>
            <person name="Rech G.E."/>
            <person name="Sukno S.A."/>
            <person name="Thon M.R."/>
        </authorList>
    </citation>
    <scope>NUCLEOTIDE SEQUENCE [LARGE SCALE GENOMIC DNA]</scope>
    <source>
        <strain evidence="13">TX430BB</strain>
    </source>
</reference>
<evidence type="ECO:0000259" key="11">
    <source>
        <dbReference type="PROSITE" id="PS52004"/>
    </source>
</evidence>
<dbReference type="HOGENOM" id="CLU_000114_0_0_1"/>
<evidence type="ECO:0000256" key="1">
    <source>
        <dbReference type="ARBA" id="ARBA00007485"/>
    </source>
</evidence>